<organism evidence="3 4">
    <name type="scientific">Schistosoma mattheei</name>
    <dbReference type="NCBI Taxonomy" id="31246"/>
    <lineage>
        <taxon>Eukaryota</taxon>
        <taxon>Metazoa</taxon>
        <taxon>Spiralia</taxon>
        <taxon>Lophotrochozoa</taxon>
        <taxon>Platyhelminthes</taxon>
        <taxon>Trematoda</taxon>
        <taxon>Digenea</taxon>
        <taxon>Strigeidida</taxon>
        <taxon>Schistosomatoidea</taxon>
        <taxon>Schistosomatidae</taxon>
        <taxon>Schistosoma</taxon>
    </lineage>
</organism>
<protein>
    <recommendedName>
        <fullName evidence="2">Reverse transcriptase/retrotransposon-derived protein RNase H-like domain-containing protein</fullName>
    </recommendedName>
</protein>
<dbReference type="Pfam" id="PF17919">
    <property type="entry name" value="RT_RNaseH_2"/>
    <property type="match status" value="1"/>
</dbReference>
<dbReference type="InterPro" id="IPR041577">
    <property type="entry name" value="RT_RNaseH_2"/>
</dbReference>
<feature type="domain" description="Reverse transcriptase/retrotransposon-derived protein RNase H-like" evidence="2">
    <location>
        <begin position="20"/>
        <end position="115"/>
    </location>
</feature>
<dbReference type="InterPro" id="IPR043502">
    <property type="entry name" value="DNA/RNA_pol_sf"/>
</dbReference>
<dbReference type="GO" id="GO:0003824">
    <property type="term" value="F:catalytic activity"/>
    <property type="evidence" value="ECO:0007669"/>
    <property type="project" value="UniProtKB-KW"/>
</dbReference>
<dbReference type="PANTHER" id="PTHR37984:SF5">
    <property type="entry name" value="PROTEIN NYNRIN-LIKE"/>
    <property type="match status" value="1"/>
</dbReference>
<sequence length="138" mass="15667">MQPLTDSLKGKSEEFKLSSDAVESIKRLKDKLAKATMLMYPNSLSPLALMVNASDKPVGGILNQLVRNAWKPTAFFSKRLAPAETRYSTFGREPLAIYLTIKHFRHMLEDREFIVFTDHKPLANALKARADKYSPREV</sequence>
<dbReference type="WBParaSite" id="SMTH1_61570.1">
    <property type="protein sequence ID" value="SMTH1_61570.1"/>
    <property type="gene ID" value="SMTH1_61570"/>
</dbReference>
<evidence type="ECO:0000313" key="3">
    <source>
        <dbReference type="Proteomes" id="UP000050791"/>
    </source>
</evidence>
<dbReference type="Proteomes" id="UP000050791">
    <property type="component" value="Unassembled WGS sequence"/>
</dbReference>
<dbReference type="InterPro" id="IPR050951">
    <property type="entry name" value="Retrovirus_Pol_polyprotein"/>
</dbReference>
<keyword evidence="1" id="KW-0511">Multifunctional enzyme</keyword>
<dbReference type="FunFam" id="3.10.20.370:FF:000001">
    <property type="entry name" value="Retrovirus-related Pol polyprotein from transposon 17.6-like protein"/>
    <property type="match status" value="1"/>
</dbReference>
<dbReference type="PANTHER" id="PTHR37984">
    <property type="entry name" value="PROTEIN CBG26694"/>
    <property type="match status" value="1"/>
</dbReference>
<evidence type="ECO:0000259" key="2">
    <source>
        <dbReference type="Pfam" id="PF17919"/>
    </source>
</evidence>
<evidence type="ECO:0000256" key="1">
    <source>
        <dbReference type="ARBA" id="ARBA00023268"/>
    </source>
</evidence>
<evidence type="ECO:0000313" key="4">
    <source>
        <dbReference type="WBParaSite" id="SMTH1_61570.1"/>
    </source>
</evidence>
<proteinExistence type="predicted"/>
<dbReference type="Gene3D" id="3.10.20.370">
    <property type="match status" value="1"/>
</dbReference>
<dbReference type="AlphaFoldDB" id="A0AA85BJQ9"/>
<reference evidence="4" key="1">
    <citation type="submission" date="2023-11" db="UniProtKB">
        <authorList>
            <consortium name="WormBaseParasite"/>
        </authorList>
    </citation>
    <scope>IDENTIFICATION</scope>
</reference>
<name>A0AA85BJQ9_9TREM</name>
<dbReference type="SUPFAM" id="SSF56672">
    <property type="entry name" value="DNA/RNA polymerases"/>
    <property type="match status" value="1"/>
</dbReference>
<accession>A0AA85BJQ9</accession>